<accession>A0A6A6IKL1</accession>
<feature type="domain" description="FAD-binding" evidence="7">
    <location>
        <begin position="126"/>
        <end position="381"/>
    </location>
</feature>
<gene>
    <name evidence="8" type="ORF">BU26DRAFT_423670</name>
</gene>
<evidence type="ECO:0000256" key="5">
    <source>
        <dbReference type="ARBA" id="ARBA00023033"/>
    </source>
</evidence>
<dbReference type="RefSeq" id="XP_033685955.1">
    <property type="nucleotide sequence ID" value="XM_033823524.1"/>
</dbReference>
<evidence type="ECO:0000259" key="7">
    <source>
        <dbReference type="Pfam" id="PF01494"/>
    </source>
</evidence>
<dbReference type="InterPro" id="IPR050493">
    <property type="entry name" value="FAD-dep_Monooxygenase_BioMet"/>
</dbReference>
<dbReference type="SUPFAM" id="SSF51905">
    <property type="entry name" value="FAD/NAD(P)-binding domain"/>
    <property type="match status" value="1"/>
</dbReference>
<keyword evidence="3" id="KW-0274">FAD</keyword>
<protein>
    <submittedName>
        <fullName evidence="8">FAD/NAD(P)-binding domain-containing protein</fullName>
    </submittedName>
</protein>
<dbReference type="PANTHER" id="PTHR13789">
    <property type="entry name" value="MONOOXYGENASE"/>
    <property type="match status" value="1"/>
</dbReference>
<dbReference type="GeneID" id="54576854"/>
<dbReference type="AlphaFoldDB" id="A0A6A6IKL1"/>
<dbReference type="PANTHER" id="PTHR13789:SF187">
    <property type="entry name" value="MONOOXYGENASE"/>
    <property type="match status" value="1"/>
</dbReference>
<keyword evidence="4" id="KW-0560">Oxidoreductase</keyword>
<dbReference type="EMBL" id="ML987193">
    <property type="protein sequence ID" value="KAF2250951.1"/>
    <property type="molecule type" value="Genomic_DNA"/>
</dbReference>
<dbReference type="OrthoDB" id="9993796at2759"/>
<dbReference type="GO" id="GO:0071949">
    <property type="term" value="F:FAD binding"/>
    <property type="evidence" value="ECO:0007669"/>
    <property type="project" value="InterPro"/>
</dbReference>
<proteinExistence type="inferred from homology"/>
<dbReference type="Pfam" id="PF00890">
    <property type="entry name" value="FAD_binding_2"/>
    <property type="match status" value="1"/>
</dbReference>
<organism evidence="8 9">
    <name type="scientific">Trematosphaeria pertusa</name>
    <dbReference type="NCBI Taxonomy" id="390896"/>
    <lineage>
        <taxon>Eukaryota</taxon>
        <taxon>Fungi</taxon>
        <taxon>Dikarya</taxon>
        <taxon>Ascomycota</taxon>
        <taxon>Pezizomycotina</taxon>
        <taxon>Dothideomycetes</taxon>
        <taxon>Pleosporomycetidae</taxon>
        <taxon>Pleosporales</taxon>
        <taxon>Massarineae</taxon>
        <taxon>Trematosphaeriaceae</taxon>
        <taxon>Trematosphaeria</taxon>
    </lineage>
</organism>
<evidence type="ECO:0000256" key="1">
    <source>
        <dbReference type="ARBA" id="ARBA00007992"/>
    </source>
</evidence>
<keyword evidence="5" id="KW-0503">Monooxygenase</keyword>
<evidence type="ECO:0000256" key="3">
    <source>
        <dbReference type="ARBA" id="ARBA00022827"/>
    </source>
</evidence>
<evidence type="ECO:0000259" key="6">
    <source>
        <dbReference type="Pfam" id="PF00890"/>
    </source>
</evidence>
<keyword evidence="2" id="KW-0285">Flavoprotein</keyword>
<evidence type="ECO:0000256" key="4">
    <source>
        <dbReference type="ARBA" id="ARBA00023002"/>
    </source>
</evidence>
<reference evidence="8" key="1">
    <citation type="journal article" date="2020" name="Stud. Mycol.">
        <title>101 Dothideomycetes genomes: a test case for predicting lifestyles and emergence of pathogens.</title>
        <authorList>
            <person name="Haridas S."/>
            <person name="Albert R."/>
            <person name="Binder M."/>
            <person name="Bloem J."/>
            <person name="Labutti K."/>
            <person name="Salamov A."/>
            <person name="Andreopoulos B."/>
            <person name="Baker S."/>
            <person name="Barry K."/>
            <person name="Bills G."/>
            <person name="Bluhm B."/>
            <person name="Cannon C."/>
            <person name="Castanera R."/>
            <person name="Culley D."/>
            <person name="Daum C."/>
            <person name="Ezra D."/>
            <person name="Gonzalez J."/>
            <person name="Henrissat B."/>
            <person name="Kuo A."/>
            <person name="Liang C."/>
            <person name="Lipzen A."/>
            <person name="Lutzoni F."/>
            <person name="Magnuson J."/>
            <person name="Mondo S."/>
            <person name="Nolan M."/>
            <person name="Ohm R."/>
            <person name="Pangilinan J."/>
            <person name="Park H.-J."/>
            <person name="Ramirez L."/>
            <person name="Alfaro M."/>
            <person name="Sun H."/>
            <person name="Tritt A."/>
            <person name="Yoshinaga Y."/>
            <person name="Zwiers L.-H."/>
            <person name="Turgeon B."/>
            <person name="Goodwin S."/>
            <person name="Spatafora J."/>
            <person name="Crous P."/>
            <person name="Grigoriev I."/>
        </authorList>
    </citation>
    <scope>NUCLEOTIDE SEQUENCE</scope>
    <source>
        <strain evidence="8">CBS 122368</strain>
    </source>
</reference>
<dbReference type="Pfam" id="PF01494">
    <property type="entry name" value="FAD_binding_3"/>
    <property type="match status" value="1"/>
</dbReference>
<dbReference type="GO" id="GO:0004497">
    <property type="term" value="F:monooxygenase activity"/>
    <property type="evidence" value="ECO:0007669"/>
    <property type="project" value="UniProtKB-KW"/>
</dbReference>
<evidence type="ECO:0000313" key="9">
    <source>
        <dbReference type="Proteomes" id="UP000800094"/>
    </source>
</evidence>
<evidence type="ECO:0000256" key="2">
    <source>
        <dbReference type="ARBA" id="ARBA00022630"/>
    </source>
</evidence>
<dbReference type="Gene3D" id="3.50.50.60">
    <property type="entry name" value="FAD/NAD(P)-binding domain"/>
    <property type="match status" value="1"/>
</dbReference>
<dbReference type="InterPro" id="IPR002938">
    <property type="entry name" value="FAD-bd"/>
</dbReference>
<evidence type="ECO:0000313" key="8">
    <source>
        <dbReference type="EMBL" id="KAF2250951.1"/>
    </source>
</evidence>
<name>A0A6A6IKL1_9PLEO</name>
<sequence length="443" mass="49192">MTAQTNGAQVNGAKPKTGIKVIIVGAGFGGLTAAIECIKQGHTPVIYEAFPELKILGDIISFGPNAGRIFYRWANGAVSAKMRSISIDLTEYGFNIHKWDTGEIVINQKSPIKDETAPVFNGHRGELHEIVFNYAKECGVEINLGHHVENYWETEDAAGIVLEDGTKVEGDLVVGSDGVRSKARTLVLGYEDKPKSSGYAVWRAWFSNKDMIADPETKHFCENGDTFNGWIGPDVHFLFSTIKNGSDCCWVLTHRDEADIAESWSFPGYIKDVKKVLEGWDPMCTKIISKTPEQHLVDWKLVYRDPLPTWVSGYGSAPGHGRICLLGDSAHPFLPTSAQGATQALEDGVTLAVVLRKAGKQNIKGALRAYQDIRYERVKKVQKTGETTRDMWHKTDWAEVKRNPEIIQFPREDWIFEFDAEMFTEENGDVAIAKATEEPTVGA</sequence>
<dbReference type="InterPro" id="IPR036188">
    <property type="entry name" value="FAD/NAD-bd_sf"/>
</dbReference>
<comment type="similarity">
    <text evidence="1">Belongs to the paxM FAD-dependent monooxygenase family.</text>
</comment>
<dbReference type="PRINTS" id="PR00420">
    <property type="entry name" value="RNGMNOXGNASE"/>
</dbReference>
<dbReference type="InterPro" id="IPR003953">
    <property type="entry name" value="FAD-dep_OxRdtase_2_FAD-bd"/>
</dbReference>
<feature type="domain" description="FAD-dependent oxidoreductase 2 FAD-binding" evidence="6">
    <location>
        <begin position="21"/>
        <end position="48"/>
    </location>
</feature>
<keyword evidence="9" id="KW-1185">Reference proteome</keyword>
<dbReference type="FunFam" id="3.50.50.60:FF:000331">
    <property type="entry name" value="FAD/NAD(P)-binding domain-containing protein"/>
    <property type="match status" value="1"/>
</dbReference>
<dbReference type="Proteomes" id="UP000800094">
    <property type="component" value="Unassembled WGS sequence"/>
</dbReference>
<dbReference type="SUPFAM" id="SSF54373">
    <property type="entry name" value="FAD-linked reductases, C-terminal domain"/>
    <property type="match status" value="1"/>
</dbReference>